<sequence>MLILVVEDDPILNHHLTVQLQDAGNQVYAVTTVKDALFFAEQYPIELAIVDLGLPDGDGIQLIKKFRAQERPFPVLILTARANWQDKVDGLNAGADDYLVKPFEVQELLARLNALVRRSAGYVKAEVNCAGFTLNLLTKEVSVNGNVLELTAFEYQILEYFVRHPEQVVSKQRLIDTLYRDGDGDSNTIEVLISRLRKKLANVLPEVPISTIRGQGYRLINT</sequence>
<dbReference type="SUPFAM" id="SSF52172">
    <property type="entry name" value="CheY-like"/>
    <property type="match status" value="1"/>
</dbReference>
<evidence type="ECO:0000313" key="11">
    <source>
        <dbReference type="Proteomes" id="UP000619743"/>
    </source>
</evidence>
<dbReference type="InterPro" id="IPR039420">
    <property type="entry name" value="WalR-like"/>
</dbReference>
<evidence type="ECO:0000259" key="8">
    <source>
        <dbReference type="PROSITE" id="PS50110"/>
    </source>
</evidence>
<dbReference type="PROSITE" id="PS50110">
    <property type="entry name" value="RESPONSE_REGULATORY"/>
    <property type="match status" value="1"/>
</dbReference>
<keyword evidence="1 6" id="KW-0597">Phosphoprotein</keyword>
<keyword evidence="11" id="KW-1185">Reference proteome</keyword>
<dbReference type="Gene3D" id="3.40.50.2300">
    <property type="match status" value="1"/>
</dbReference>
<evidence type="ECO:0000313" key="10">
    <source>
        <dbReference type="EMBL" id="GGA84831.1"/>
    </source>
</evidence>
<evidence type="ECO:0000256" key="5">
    <source>
        <dbReference type="ARBA" id="ARBA00023163"/>
    </source>
</evidence>
<feature type="modified residue" description="4-aspartylphosphate" evidence="6">
    <location>
        <position position="51"/>
    </location>
</feature>
<evidence type="ECO:0000256" key="4">
    <source>
        <dbReference type="ARBA" id="ARBA00023125"/>
    </source>
</evidence>
<name>A0A8J2XNQ9_9GAMM</name>
<dbReference type="InterPro" id="IPR001789">
    <property type="entry name" value="Sig_transdc_resp-reg_receiver"/>
</dbReference>
<dbReference type="OrthoDB" id="4127888at2"/>
<evidence type="ECO:0000256" key="6">
    <source>
        <dbReference type="PROSITE-ProRule" id="PRU00169"/>
    </source>
</evidence>
<dbReference type="PANTHER" id="PTHR48111:SF71">
    <property type="entry name" value="TRANSCRIPTIONAL REGULATORY PROTEIN PHOP"/>
    <property type="match status" value="1"/>
</dbReference>
<keyword evidence="3" id="KW-0805">Transcription regulation</keyword>
<dbReference type="Proteomes" id="UP000619743">
    <property type="component" value="Unassembled WGS sequence"/>
</dbReference>
<reference evidence="11" key="1">
    <citation type="journal article" date="2019" name="Int. J. Syst. Evol. Microbiol.">
        <title>The Global Catalogue of Microorganisms (GCM) 10K type strain sequencing project: providing services to taxonomists for standard genome sequencing and annotation.</title>
        <authorList>
            <consortium name="The Broad Institute Genomics Platform"/>
            <consortium name="The Broad Institute Genome Sequencing Center for Infectious Disease"/>
            <person name="Wu L."/>
            <person name="Ma J."/>
        </authorList>
    </citation>
    <scope>NUCLEOTIDE SEQUENCE [LARGE SCALE GENOMIC DNA]</scope>
    <source>
        <strain evidence="11">CGMCC 1.10130</strain>
    </source>
</reference>
<feature type="domain" description="Response regulatory" evidence="8">
    <location>
        <begin position="2"/>
        <end position="116"/>
    </location>
</feature>
<dbReference type="RefSeq" id="WP_087506763.1">
    <property type="nucleotide sequence ID" value="NZ_BMDX01000017.1"/>
</dbReference>
<dbReference type="CDD" id="cd19934">
    <property type="entry name" value="REC_OmpR_EcPhoP-like"/>
    <property type="match status" value="1"/>
</dbReference>
<dbReference type="GO" id="GO:0000156">
    <property type="term" value="F:phosphorelay response regulator activity"/>
    <property type="evidence" value="ECO:0007669"/>
    <property type="project" value="TreeGrafter"/>
</dbReference>
<dbReference type="GO" id="GO:0000976">
    <property type="term" value="F:transcription cis-regulatory region binding"/>
    <property type="evidence" value="ECO:0007669"/>
    <property type="project" value="TreeGrafter"/>
</dbReference>
<dbReference type="InterPro" id="IPR011006">
    <property type="entry name" value="CheY-like_superfamily"/>
</dbReference>
<keyword evidence="2" id="KW-0902">Two-component regulatory system</keyword>
<feature type="DNA-binding region" description="OmpR/PhoB-type" evidence="7">
    <location>
        <begin position="124"/>
        <end position="221"/>
    </location>
</feature>
<evidence type="ECO:0000259" key="9">
    <source>
        <dbReference type="PROSITE" id="PS51755"/>
    </source>
</evidence>
<protein>
    <submittedName>
        <fullName evidence="10">DNA-binding response regulator</fullName>
    </submittedName>
</protein>
<dbReference type="PROSITE" id="PS51755">
    <property type="entry name" value="OMPR_PHOB"/>
    <property type="match status" value="1"/>
</dbReference>
<dbReference type="SMART" id="SM00862">
    <property type="entry name" value="Trans_reg_C"/>
    <property type="match status" value="1"/>
</dbReference>
<keyword evidence="4 7" id="KW-0238">DNA-binding</keyword>
<proteinExistence type="predicted"/>
<dbReference type="GO" id="GO:0005829">
    <property type="term" value="C:cytosol"/>
    <property type="evidence" value="ECO:0007669"/>
    <property type="project" value="TreeGrafter"/>
</dbReference>
<feature type="domain" description="OmpR/PhoB-type" evidence="9">
    <location>
        <begin position="124"/>
        <end position="221"/>
    </location>
</feature>
<evidence type="ECO:0000256" key="1">
    <source>
        <dbReference type="ARBA" id="ARBA00022553"/>
    </source>
</evidence>
<dbReference type="EMBL" id="BMDX01000017">
    <property type="protein sequence ID" value="GGA84831.1"/>
    <property type="molecule type" value="Genomic_DNA"/>
</dbReference>
<gene>
    <name evidence="10" type="primary">phoP</name>
    <name evidence="10" type="ORF">GCM10011369_28570</name>
</gene>
<evidence type="ECO:0000256" key="3">
    <source>
        <dbReference type="ARBA" id="ARBA00023015"/>
    </source>
</evidence>
<dbReference type="CDD" id="cd00383">
    <property type="entry name" value="trans_reg_C"/>
    <property type="match status" value="1"/>
</dbReference>
<dbReference type="AlphaFoldDB" id="A0A8J2XNQ9"/>
<evidence type="ECO:0000256" key="7">
    <source>
        <dbReference type="PROSITE-ProRule" id="PRU01091"/>
    </source>
</evidence>
<dbReference type="GO" id="GO:0032993">
    <property type="term" value="C:protein-DNA complex"/>
    <property type="evidence" value="ECO:0007669"/>
    <property type="project" value="TreeGrafter"/>
</dbReference>
<dbReference type="PANTHER" id="PTHR48111">
    <property type="entry name" value="REGULATOR OF RPOS"/>
    <property type="match status" value="1"/>
</dbReference>
<organism evidence="10 11">
    <name type="scientific">Neiella marina</name>
    <dbReference type="NCBI Taxonomy" id="508461"/>
    <lineage>
        <taxon>Bacteria</taxon>
        <taxon>Pseudomonadati</taxon>
        <taxon>Pseudomonadota</taxon>
        <taxon>Gammaproteobacteria</taxon>
        <taxon>Alteromonadales</taxon>
        <taxon>Echinimonadaceae</taxon>
        <taxon>Neiella</taxon>
    </lineage>
</organism>
<keyword evidence="5" id="KW-0804">Transcription</keyword>
<dbReference type="Gene3D" id="6.10.250.690">
    <property type="match status" value="1"/>
</dbReference>
<dbReference type="Pfam" id="PF00486">
    <property type="entry name" value="Trans_reg_C"/>
    <property type="match status" value="1"/>
</dbReference>
<accession>A0A8J2XNQ9</accession>
<dbReference type="InterPro" id="IPR001867">
    <property type="entry name" value="OmpR/PhoB-type_DNA-bd"/>
</dbReference>
<dbReference type="InterPro" id="IPR036388">
    <property type="entry name" value="WH-like_DNA-bd_sf"/>
</dbReference>
<dbReference type="GO" id="GO:0006355">
    <property type="term" value="P:regulation of DNA-templated transcription"/>
    <property type="evidence" value="ECO:0007669"/>
    <property type="project" value="InterPro"/>
</dbReference>
<dbReference type="Pfam" id="PF00072">
    <property type="entry name" value="Response_reg"/>
    <property type="match status" value="1"/>
</dbReference>
<comment type="caution">
    <text evidence="10">The sequence shown here is derived from an EMBL/GenBank/DDBJ whole genome shotgun (WGS) entry which is preliminary data.</text>
</comment>
<dbReference type="SMART" id="SM00448">
    <property type="entry name" value="REC"/>
    <property type="match status" value="1"/>
</dbReference>
<evidence type="ECO:0000256" key="2">
    <source>
        <dbReference type="ARBA" id="ARBA00023012"/>
    </source>
</evidence>
<dbReference type="Gene3D" id="1.10.10.10">
    <property type="entry name" value="Winged helix-like DNA-binding domain superfamily/Winged helix DNA-binding domain"/>
    <property type="match status" value="1"/>
</dbReference>